<proteinExistence type="predicted"/>
<dbReference type="InterPro" id="IPR036280">
    <property type="entry name" value="Multihaem_cyt_sf"/>
</dbReference>
<feature type="signal peptide" evidence="1">
    <location>
        <begin position="1"/>
        <end position="19"/>
    </location>
</feature>
<organism evidence="2 3">
    <name type="scientific">Saccharospirillum salsuginis</name>
    <dbReference type="NCBI Taxonomy" id="418750"/>
    <lineage>
        <taxon>Bacteria</taxon>
        <taxon>Pseudomonadati</taxon>
        <taxon>Pseudomonadota</taxon>
        <taxon>Gammaproteobacteria</taxon>
        <taxon>Oceanospirillales</taxon>
        <taxon>Saccharospirillaceae</taxon>
        <taxon>Saccharospirillum</taxon>
    </lineage>
</organism>
<accession>A0A918KCN1</accession>
<protein>
    <recommendedName>
        <fullName evidence="4">Cytochrome c domain-containing protein</fullName>
    </recommendedName>
</protein>
<dbReference type="SUPFAM" id="SSF48695">
    <property type="entry name" value="Multiheme cytochromes"/>
    <property type="match status" value="1"/>
</dbReference>
<keyword evidence="3" id="KW-1185">Reference proteome</keyword>
<evidence type="ECO:0008006" key="4">
    <source>
        <dbReference type="Google" id="ProtNLM"/>
    </source>
</evidence>
<evidence type="ECO:0000256" key="1">
    <source>
        <dbReference type="SAM" id="SignalP"/>
    </source>
</evidence>
<dbReference type="RefSeq" id="WP_189609292.1">
    <property type="nucleotide sequence ID" value="NZ_BMXR01000006.1"/>
</dbReference>
<evidence type="ECO:0000313" key="3">
    <source>
        <dbReference type="Proteomes" id="UP000626148"/>
    </source>
</evidence>
<sequence>MKRVLTGFAALVLAAVALAEDPALEHWSKIYEVFSHPRCANCHVGDDHIPRWSGEHYGEPQPHGMNINADRSRIGAESVLCSTCHTQQNSPEPHGAPGAHVWLLAPVEMQWWDKSSREVCQQIQDPDRNGGRTLQAVADHIRHDELVHWGWDPGPGREPAPYSPEEVAVFIEQWAGAGAVCPEAS</sequence>
<dbReference type="AlphaFoldDB" id="A0A918KCN1"/>
<keyword evidence="1" id="KW-0732">Signal</keyword>
<name>A0A918KCN1_9GAMM</name>
<reference evidence="2" key="2">
    <citation type="submission" date="2020-09" db="EMBL/GenBank/DDBJ databases">
        <authorList>
            <person name="Sun Q."/>
            <person name="Kim S."/>
        </authorList>
    </citation>
    <scope>NUCLEOTIDE SEQUENCE</scope>
    <source>
        <strain evidence="2">KCTC 22169</strain>
    </source>
</reference>
<evidence type="ECO:0000313" key="2">
    <source>
        <dbReference type="EMBL" id="GGX57248.1"/>
    </source>
</evidence>
<comment type="caution">
    <text evidence="2">The sequence shown here is derived from an EMBL/GenBank/DDBJ whole genome shotgun (WGS) entry which is preliminary data.</text>
</comment>
<feature type="chain" id="PRO_5037363901" description="Cytochrome c domain-containing protein" evidence="1">
    <location>
        <begin position="20"/>
        <end position="185"/>
    </location>
</feature>
<gene>
    <name evidence="2" type="ORF">GCM10007392_25980</name>
</gene>
<dbReference type="Proteomes" id="UP000626148">
    <property type="component" value="Unassembled WGS sequence"/>
</dbReference>
<dbReference type="EMBL" id="BMXR01000006">
    <property type="protein sequence ID" value="GGX57248.1"/>
    <property type="molecule type" value="Genomic_DNA"/>
</dbReference>
<reference evidence="2" key="1">
    <citation type="journal article" date="2014" name="Int. J. Syst. Evol. Microbiol.">
        <title>Complete genome sequence of Corynebacterium casei LMG S-19264T (=DSM 44701T), isolated from a smear-ripened cheese.</title>
        <authorList>
            <consortium name="US DOE Joint Genome Institute (JGI-PGF)"/>
            <person name="Walter F."/>
            <person name="Albersmeier A."/>
            <person name="Kalinowski J."/>
            <person name="Ruckert C."/>
        </authorList>
    </citation>
    <scope>NUCLEOTIDE SEQUENCE</scope>
    <source>
        <strain evidence="2">KCTC 22169</strain>
    </source>
</reference>